<keyword evidence="3" id="KW-1185">Reference proteome</keyword>
<protein>
    <submittedName>
        <fullName evidence="2">Uncharacterized protein</fullName>
    </submittedName>
</protein>
<feature type="signal peptide" evidence="1">
    <location>
        <begin position="1"/>
        <end position="21"/>
    </location>
</feature>
<evidence type="ECO:0000313" key="2">
    <source>
        <dbReference type="EMBL" id="MFC7410864.1"/>
    </source>
</evidence>
<feature type="chain" id="PRO_5047383103" evidence="1">
    <location>
        <begin position="22"/>
        <end position="136"/>
    </location>
</feature>
<accession>A0ABW2QP32</accession>
<gene>
    <name evidence="2" type="ORF">ACFQPB_18555</name>
</gene>
<sequence>MMKPKLAMALVLVAATTFSFADDRKVEAYARAAAEAGDKSLKQNQPNDGVTKSQRAFSQGKAVIYEYVLAIRADVTEQQLAAWRSATRSEVVPPACTLLKRDEFFKQGFHFRYRYLDRSGRVLDDFSVNKPACEGL</sequence>
<reference evidence="3" key="1">
    <citation type="journal article" date="2019" name="Int. J. Syst. Evol. Microbiol.">
        <title>The Global Catalogue of Microorganisms (GCM) 10K type strain sequencing project: providing services to taxonomists for standard genome sequencing and annotation.</title>
        <authorList>
            <consortium name="The Broad Institute Genomics Platform"/>
            <consortium name="The Broad Institute Genome Sequencing Center for Infectious Disease"/>
            <person name="Wu L."/>
            <person name="Ma J."/>
        </authorList>
    </citation>
    <scope>NUCLEOTIDE SEQUENCE [LARGE SCALE GENOMIC DNA]</scope>
    <source>
        <strain evidence="3">CGMCC 1.12371</strain>
    </source>
</reference>
<dbReference type="EMBL" id="JBHTCA010000020">
    <property type="protein sequence ID" value="MFC7410864.1"/>
    <property type="molecule type" value="Genomic_DNA"/>
</dbReference>
<comment type="caution">
    <text evidence="2">The sequence shown here is derived from an EMBL/GenBank/DDBJ whole genome shotgun (WGS) entry which is preliminary data.</text>
</comment>
<evidence type="ECO:0000313" key="3">
    <source>
        <dbReference type="Proteomes" id="UP001596501"/>
    </source>
</evidence>
<name>A0ABW2QP32_9BURK</name>
<evidence type="ECO:0000256" key="1">
    <source>
        <dbReference type="SAM" id="SignalP"/>
    </source>
</evidence>
<dbReference type="RefSeq" id="WP_382226425.1">
    <property type="nucleotide sequence ID" value="NZ_JBHTCA010000020.1"/>
</dbReference>
<keyword evidence="1" id="KW-0732">Signal</keyword>
<proteinExistence type="predicted"/>
<dbReference type="Proteomes" id="UP001596501">
    <property type="component" value="Unassembled WGS sequence"/>
</dbReference>
<organism evidence="2 3">
    <name type="scientific">Hydrogenophaga atypica</name>
    <dbReference type="NCBI Taxonomy" id="249409"/>
    <lineage>
        <taxon>Bacteria</taxon>
        <taxon>Pseudomonadati</taxon>
        <taxon>Pseudomonadota</taxon>
        <taxon>Betaproteobacteria</taxon>
        <taxon>Burkholderiales</taxon>
        <taxon>Comamonadaceae</taxon>
        <taxon>Hydrogenophaga</taxon>
    </lineage>
</organism>